<keyword evidence="9" id="KW-0663">Pyridoxal phosphate</keyword>
<dbReference type="Pfam" id="PF01063">
    <property type="entry name" value="Aminotran_4"/>
    <property type="match status" value="1"/>
</dbReference>
<evidence type="ECO:0000256" key="10">
    <source>
        <dbReference type="ARBA" id="ARBA00023304"/>
    </source>
</evidence>
<dbReference type="RefSeq" id="WP_090846020.1">
    <property type="nucleotide sequence ID" value="NZ_FNXG01000002.1"/>
</dbReference>
<evidence type="ECO:0000256" key="9">
    <source>
        <dbReference type="ARBA" id="ARBA00022898"/>
    </source>
</evidence>
<dbReference type="Gene3D" id="3.20.10.10">
    <property type="entry name" value="D-amino Acid Aminotransferase, subunit A, domain 2"/>
    <property type="match status" value="1"/>
</dbReference>
<comment type="pathway">
    <text evidence="3">Amino-acid biosynthesis; L-isoleucine biosynthesis; L-isoleucine from 2-oxobutanoate: step 4/4.</text>
</comment>
<organism evidence="15 16">
    <name type="scientific">Paracoccus alkenifer</name>
    <dbReference type="NCBI Taxonomy" id="65735"/>
    <lineage>
        <taxon>Bacteria</taxon>
        <taxon>Pseudomonadati</taxon>
        <taxon>Pseudomonadota</taxon>
        <taxon>Alphaproteobacteria</taxon>
        <taxon>Rhodobacterales</taxon>
        <taxon>Paracoccaceae</taxon>
        <taxon>Paracoccus</taxon>
    </lineage>
</organism>
<evidence type="ECO:0000256" key="1">
    <source>
        <dbReference type="ARBA" id="ARBA00001933"/>
    </source>
</evidence>
<dbReference type="InterPro" id="IPR001544">
    <property type="entry name" value="Aminotrans_IV"/>
</dbReference>
<protein>
    <recommendedName>
        <fullName evidence="8">Probable branched-chain-amino-acid aminotransferase</fullName>
        <ecNumber evidence="7">2.6.1.42</ecNumber>
    </recommendedName>
</protein>
<comment type="catalytic activity">
    <reaction evidence="13">
        <text>L-leucine + 2-oxoglutarate = 4-methyl-2-oxopentanoate + L-glutamate</text>
        <dbReference type="Rhea" id="RHEA:18321"/>
        <dbReference type="ChEBI" id="CHEBI:16810"/>
        <dbReference type="ChEBI" id="CHEBI:17865"/>
        <dbReference type="ChEBI" id="CHEBI:29985"/>
        <dbReference type="ChEBI" id="CHEBI:57427"/>
        <dbReference type="EC" id="2.6.1.42"/>
    </reaction>
</comment>
<reference evidence="16" key="1">
    <citation type="submission" date="2016-10" db="EMBL/GenBank/DDBJ databases">
        <authorList>
            <person name="Varghese N."/>
            <person name="Submissions S."/>
        </authorList>
    </citation>
    <scope>NUCLEOTIDE SEQUENCE [LARGE SCALE GENOMIC DNA]</scope>
    <source>
        <strain evidence="16">DSM 11593</strain>
    </source>
</reference>
<evidence type="ECO:0000313" key="15">
    <source>
        <dbReference type="EMBL" id="SEH77882.1"/>
    </source>
</evidence>
<comment type="catalytic activity">
    <reaction evidence="12">
        <text>L-isoleucine + 2-oxoglutarate = (S)-3-methyl-2-oxopentanoate + L-glutamate</text>
        <dbReference type="Rhea" id="RHEA:24801"/>
        <dbReference type="ChEBI" id="CHEBI:16810"/>
        <dbReference type="ChEBI" id="CHEBI:29985"/>
        <dbReference type="ChEBI" id="CHEBI:35146"/>
        <dbReference type="ChEBI" id="CHEBI:58045"/>
        <dbReference type="EC" id="2.6.1.42"/>
    </reaction>
</comment>
<dbReference type="InterPro" id="IPR036038">
    <property type="entry name" value="Aminotransferase-like"/>
</dbReference>
<evidence type="ECO:0000256" key="4">
    <source>
        <dbReference type="ARBA" id="ARBA00004931"/>
    </source>
</evidence>
<dbReference type="PANTHER" id="PTHR42743:SF11">
    <property type="entry name" value="AMINODEOXYCHORISMATE LYASE"/>
    <property type="match status" value="1"/>
</dbReference>
<feature type="compositionally biased region" description="Basic and acidic residues" evidence="14">
    <location>
        <begin position="280"/>
        <end position="290"/>
    </location>
</feature>
<dbReference type="InterPro" id="IPR050571">
    <property type="entry name" value="Class-IV_PLP-Dep_Aminotrnsfr"/>
</dbReference>
<evidence type="ECO:0000256" key="5">
    <source>
        <dbReference type="ARBA" id="ARBA00005072"/>
    </source>
</evidence>
<comment type="cofactor">
    <cofactor evidence="1">
        <name>pyridoxal 5'-phosphate</name>
        <dbReference type="ChEBI" id="CHEBI:597326"/>
    </cofactor>
</comment>
<comment type="function">
    <text evidence="2">Acts on leucine, isoleucine and valine.</text>
</comment>
<keyword evidence="16" id="KW-1185">Reference proteome</keyword>
<comment type="catalytic activity">
    <reaction evidence="11">
        <text>L-valine + 2-oxoglutarate = 3-methyl-2-oxobutanoate + L-glutamate</text>
        <dbReference type="Rhea" id="RHEA:24813"/>
        <dbReference type="ChEBI" id="CHEBI:11851"/>
        <dbReference type="ChEBI" id="CHEBI:16810"/>
        <dbReference type="ChEBI" id="CHEBI:29985"/>
        <dbReference type="ChEBI" id="CHEBI:57762"/>
        <dbReference type="EC" id="2.6.1.42"/>
    </reaction>
</comment>
<evidence type="ECO:0000256" key="14">
    <source>
        <dbReference type="SAM" id="MobiDB-lite"/>
    </source>
</evidence>
<dbReference type="EMBL" id="FNXG01000002">
    <property type="protein sequence ID" value="SEH77882.1"/>
    <property type="molecule type" value="Genomic_DNA"/>
</dbReference>
<evidence type="ECO:0000256" key="7">
    <source>
        <dbReference type="ARBA" id="ARBA00013053"/>
    </source>
</evidence>
<dbReference type="AlphaFoldDB" id="A0A1H6KQJ3"/>
<comment type="pathway">
    <text evidence="5">Amino-acid biosynthesis; L-leucine biosynthesis; L-leucine from 3-methyl-2-oxobutanoate: step 4/4.</text>
</comment>
<evidence type="ECO:0000256" key="2">
    <source>
        <dbReference type="ARBA" id="ARBA00003109"/>
    </source>
</evidence>
<dbReference type="InterPro" id="IPR043132">
    <property type="entry name" value="BCAT-like_C"/>
</dbReference>
<dbReference type="FunFam" id="3.20.10.10:FF:000002">
    <property type="entry name" value="D-alanine aminotransferase"/>
    <property type="match status" value="1"/>
</dbReference>
<accession>A0A1H6KQJ3</accession>
<dbReference type="Gene3D" id="3.30.470.10">
    <property type="match status" value="1"/>
</dbReference>
<evidence type="ECO:0000313" key="16">
    <source>
        <dbReference type="Proteomes" id="UP000199125"/>
    </source>
</evidence>
<evidence type="ECO:0000256" key="8">
    <source>
        <dbReference type="ARBA" id="ARBA00014472"/>
    </source>
</evidence>
<dbReference type="Proteomes" id="UP000199125">
    <property type="component" value="Unassembled WGS sequence"/>
</dbReference>
<feature type="region of interest" description="Disordered" evidence="14">
    <location>
        <begin position="280"/>
        <end position="305"/>
    </location>
</feature>
<name>A0A1H6KQJ3_9RHOB</name>
<gene>
    <name evidence="15" type="ORF">SAMN04488075_1001</name>
</gene>
<keyword evidence="10" id="KW-0100">Branched-chain amino acid biosynthesis</keyword>
<dbReference type="SUPFAM" id="SSF56752">
    <property type="entry name" value="D-aminoacid aminotransferase-like PLP-dependent enzymes"/>
    <property type="match status" value="1"/>
</dbReference>
<dbReference type="GO" id="GO:0008652">
    <property type="term" value="P:amino acid biosynthetic process"/>
    <property type="evidence" value="ECO:0007669"/>
    <property type="project" value="UniProtKB-ARBA"/>
</dbReference>
<comment type="pathway">
    <text evidence="4">Amino-acid biosynthesis; L-valine biosynthesis; L-valine from pyruvate: step 4/4.</text>
</comment>
<comment type="similarity">
    <text evidence="6">Belongs to the class-IV pyridoxal-phosphate-dependent aminotransferase family.</text>
</comment>
<dbReference type="EC" id="2.6.1.42" evidence="7"/>
<dbReference type="NCBIfam" id="NF005209">
    <property type="entry name" value="PRK06680.1"/>
    <property type="match status" value="1"/>
</dbReference>
<keyword evidence="10" id="KW-0028">Amino-acid biosynthesis</keyword>
<evidence type="ECO:0000256" key="6">
    <source>
        <dbReference type="ARBA" id="ARBA00009320"/>
    </source>
</evidence>
<dbReference type="STRING" id="65735.SAMN04488075_1001"/>
<evidence type="ECO:0000256" key="3">
    <source>
        <dbReference type="ARBA" id="ARBA00004824"/>
    </source>
</evidence>
<evidence type="ECO:0000256" key="12">
    <source>
        <dbReference type="ARBA" id="ARBA00048798"/>
    </source>
</evidence>
<dbReference type="GO" id="GO:0009082">
    <property type="term" value="P:branched-chain amino acid biosynthetic process"/>
    <property type="evidence" value="ECO:0007669"/>
    <property type="project" value="UniProtKB-KW"/>
</dbReference>
<dbReference type="OrthoDB" id="9805628at2"/>
<evidence type="ECO:0000256" key="11">
    <source>
        <dbReference type="ARBA" id="ARBA00048212"/>
    </source>
</evidence>
<dbReference type="GO" id="GO:0005829">
    <property type="term" value="C:cytosol"/>
    <property type="evidence" value="ECO:0007669"/>
    <property type="project" value="TreeGrafter"/>
</dbReference>
<dbReference type="GO" id="GO:0004084">
    <property type="term" value="F:branched-chain-amino-acid transaminase activity"/>
    <property type="evidence" value="ECO:0007669"/>
    <property type="project" value="UniProtKB-EC"/>
</dbReference>
<dbReference type="InterPro" id="IPR043131">
    <property type="entry name" value="BCAT-like_N"/>
</dbReference>
<sequence>MARIVYCRGDFRDEAQAQVSLFDRGLLFGDAVYEVTAVIGGRMIDNDLHLARLQRSLAELSIPLPMPVDRIEHVQQQLIARNDLTEGTVYLQVSRGETDRDFLYPEGLAPALIGFTQARKLVGTKAQREGVAVDLADDPRWTRRDIKTVMLLGQVLAKTRARERGFADVWLVEDGKVTEGASSTAYIITADGRIVTRGDSQATLPGCTSRALLRLCAEHGLTVERRAFTPAEAQGAAEAFMTSASSLVLPVVRIGGAVVGNGSPGPLTRELQGHYLKAAEERDARKDRQAKFSSMAGYHQEPRST</sequence>
<proteinExistence type="inferred from homology"/>
<evidence type="ECO:0000256" key="13">
    <source>
        <dbReference type="ARBA" id="ARBA00049229"/>
    </source>
</evidence>
<dbReference type="PANTHER" id="PTHR42743">
    <property type="entry name" value="AMINO-ACID AMINOTRANSFERASE"/>
    <property type="match status" value="1"/>
</dbReference>